<evidence type="ECO:0000256" key="1">
    <source>
        <dbReference type="SAM" id="MobiDB-lite"/>
    </source>
</evidence>
<reference key="1">
    <citation type="submission" date="2010-11" db="EMBL/GenBank/DDBJ databases">
        <title>The complete sequence of chromosome of Isophaera pallida ATCC 43644.</title>
        <authorList>
            <consortium name="US DOE Joint Genome Institute (JGI-PGF)"/>
            <person name="Lucas S."/>
            <person name="Copeland A."/>
            <person name="Lapidus A."/>
            <person name="Bruce D."/>
            <person name="Goodwin L."/>
            <person name="Pitluck S."/>
            <person name="Kyrpides N."/>
            <person name="Mavromatis K."/>
            <person name="Pagani I."/>
            <person name="Ivanova N."/>
            <person name="Saunders E."/>
            <person name="Brettin T."/>
            <person name="Detter J.C."/>
            <person name="Han C."/>
            <person name="Tapia R."/>
            <person name="Land M."/>
            <person name="Hauser L."/>
            <person name="Markowitz V."/>
            <person name="Cheng J.-F."/>
            <person name="Hugenholtz P."/>
            <person name="Woyke T."/>
            <person name="Wu D."/>
            <person name="Eisen J.A."/>
        </authorList>
    </citation>
    <scope>NUCLEOTIDE SEQUENCE</scope>
    <source>
        <strain>ATCC 43644</strain>
    </source>
</reference>
<feature type="region of interest" description="Disordered" evidence="1">
    <location>
        <begin position="80"/>
        <end position="127"/>
    </location>
</feature>
<evidence type="ECO:0000313" key="2">
    <source>
        <dbReference type="EMBL" id="ADV63632.1"/>
    </source>
</evidence>
<keyword evidence="3" id="KW-1185">Reference proteome</keyword>
<dbReference type="HOGENOM" id="CLU_1064669_0_0_0"/>
<reference evidence="2 3" key="2">
    <citation type="journal article" date="2011" name="Stand. Genomic Sci.">
        <title>Complete genome sequence of Isosphaera pallida type strain (IS1B).</title>
        <authorList>
            <consortium name="US DOE Joint Genome Institute (JGI-PGF)"/>
            <person name="Goker M."/>
            <person name="Cleland D."/>
            <person name="Saunders E."/>
            <person name="Lapidus A."/>
            <person name="Nolan M."/>
            <person name="Lucas S."/>
            <person name="Hammon N."/>
            <person name="Deshpande S."/>
            <person name="Cheng J.F."/>
            <person name="Tapia R."/>
            <person name="Han C."/>
            <person name="Goodwin L."/>
            <person name="Pitluck S."/>
            <person name="Liolios K."/>
            <person name="Pagani I."/>
            <person name="Ivanova N."/>
            <person name="Mavromatis K."/>
            <person name="Pati A."/>
            <person name="Chen A."/>
            <person name="Palaniappan K."/>
            <person name="Land M."/>
            <person name="Hauser L."/>
            <person name="Chang Y.J."/>
            <person name="Jeffries C.D."/>
            <person name="Detter J.C."/>
            <person name="Beck B."/>
            <person name="Woyke T."/>
            <person name="Bristow J."/>
            <person name="Eisen J.A."/>
            <person name="Markowitz V."/>
            <person name="Hugenholtz P."/>
            <person name="Kyrpides N.C."/>
            <person name="Klenk H.P."/>
        </authorList>
    </citation>
    <scope>NUCLEOTIDE SEQUENCE [LARGE SCALE GENOMIC DNA]</scope>
    <source>
        <strain evidence="3">ATCC 43644 / DSM 9630 / IS1B</strain>
    </source>
</reference>
<proteinExistence type="predicted"/>
<dbReference type="InParanoid" id="E8R3C2"/>
<gene>
    <name evidence="2" type="ordered locus">Isop_3067</name>
</gene>
<feature type="region of interest" description="Disordered" evidence="1">
    <location>
        <begin position="148"/>
        <end position="170"/>
    </location>
</feature>
<dbReference type="AlphaFoldDB" id="E8R3C2"/>
<dbReference type="Proteomes" id="UP000008631">
    <property type="component" value="Chromosome"/>
</dbReference>
<evidence type="ECO:0000313" key="3">
    <source>
        <dbReference type="Proteomes" id="UP000008631"/>
    </source>
</evidence>
<accession>E8R3C2</accession>
<organism evidence="2 3">
    <name type="scientific">Isosphaera pallida (strain ATCC 43644 / DSM 9630 / IS1B)</name>
    <dbReference type="NCBI Taxonomy" id="575540"/>
    <lineage>
        <taxon>Bacteria</taxon>
        <taxon>Pseudomonadati</taxon>
        <taxon>Planctomycetota</taxon>
        <taxon>Planctomycetia</taxon>
        <taxon>Isosphaerales</taxon>
        <taxon>Isosphaeraceae</taxon>
        <taxon>Isosphaera</taxon>
    </lineage>
</organism>
<dbReference type="EMBL" id="CP002353">
    <property type="protein sequence ID" value="ADV63632.1"/>
    <property type="molecule type" value="Genomic_DNA"/>
</dbReference>
<feature type="compositionally biased region" description="Basic and acidic residues" evidence="1">
    <location>
        <begin position="91"/>
        <end position="107"/>
    </location>
</feature>
<feature type="region of interest" description="Disordered" evidence="1">
    <location>
        <begin position="197"/>
        <end position="261"/>
    </location>
</feature>
<sequence>MGFPFPSPSRHPFDVPGGPNSAATNRLGSGKRAIRRALINRIGRRRHNRWNHGSRAWDAQDAAGQFAQSNEAGTAWTVADGTAGTKGQQRCRPETKLGGRSRGETRSQRAAKPIADPSSDTKSLRGGGAQPLAILANRLRRHVIPQGWTRAHHEESPSGRKQSGTDRPSWRFPCQLAWQERKSEFPRGPAWPFLRGSQGDASAGKRVGHPYSFCQPNNRLDKSLHAMRNQSDQTPAKNEIQKHKRHESVTRLDEQGEFDTR</sequence>
<feature type="region of interest" description="Disordered" evidence="1">
    <location>
        <begin position="1"/>
        <end position="32"/>
    </location>
</feature>
<dbReference type="KEGG" id="ipa:Isop_3067"/>
<name>E8R3C2_ISOPI</name>
<feature type="compositionally biased region" description="Basic and acidic residues" evidence="1">
    <location>
        <begin position="247"/>
        <end position="261"/>
    </location>
</feature>
<protein>
    <submittedName>
        <fullName evidence="2">Uncharacterized protein</fullName>
    </submittedName>
</protein>